<feature type="transmembrane region" description="Helical" evidence="1">
    <location>
        <begin position="149"/>
        <end position="168"/>
    </location>
</feature>
<keyword evidence="1" id="KW-1133">Transmembrane helix</keyword>
<feature type="transmembrane region" description="Helical" evidence="1">
    <location>
        <begin position="12"/>
        <end position="41"/>
    </location>
</feature>
<keyword evidence="3" id="KW-1185">Reference proteome</keyword>
<dbReference type="PANTHER" id="PTHR37314">
    <property type="entry name" value="SLR0142 PROTEIN"/>
    <property type="match status" value="1"/>
</dbReference>
<dbReference type="Pfam" id="PF06912">
    <property type="entry name" value="DUF1275"/>
    <property type="match status" value="1"/>
</dbReference>
<evidence type="ECO:0000256" key="1">
    <source>
        <dbReference type="SAM" id="Phobius"/>
    </source>
</evidence>
<feature type="transmembrane region" description="Helical" evidence="1">
    <location>
        <begin position="77"/>
        <end position="100"/>
    </location>
</feature>
<accession>A0ABP7SZH3</accession>
<reference evidence="3" key="1">
    <citation type="journal article" date="2019" name="Int. J. Syst. Evol. Microbiol.">
        <title>The Global Catalogue of Microorganisms (GCM) 10K type strain sequencing project: providing services to taxonomists for standard genome sequencing and annotation.</title>
        <authorList>
            <consortium name="The Broad Institute Genomics Platform"/>
            <consortium name="The Broad Institute Genome Sequencing Center for Infectious Disease"/>
            <person name="Wu L."/>
            <person name="Ma J."/>
        </authorList>
    </citation>
    <scope>NUCLEOTIDE SEQUENCE [LARGE SCALE GENOMIC DNA]</scope>
    <source>
        <strain evidence="3">JCM 16673</strain>
    </source>
</reference>
<sequence length="224" mass="24438">MTGIVSLIADEFILGNMLVVFTGVCALLSFISGAATTAILINWARHRQMSSEYAMSLALEAMLLLLFGLLGANLETYVAVILPSTVMVLCFIMGLQNAIVTKLSQAQIRTTHVTGLVTDLGIELGKLIYWNRRHRDGTSSLVRADRDKLGIHLLILSMFFVGGVSGAFGFKHLGFIATLPLAFLLLLMAAIPMYDDIAPRLLRLRQLKELKQSFSSAADKAPEP</sequence>
<dbReference type="EMBL" id="BAAAZE010000007">
    <property type="protein sequence ID" value="GAA4018690.1"/>
    <property type="molecule type" value="Genomic_DNA"/>
</dbReference>
<evidence type="ECO:0000313" key="2">
    <source>
        <dbReference type="EMBL" id="GAA4018690.1"/>
    </source>
</evidence>
<feature type="transmembrane region" description="Helical" evidence="1">
    <location>
        <begin position="174"/>
        <end position="194"/>
    </location>
</feature>
<protein>
    <submittedName>
        <fullName evidence="2">YoaK family protein</fullName>
    </submittedName>
</protein>
<dbReference type="Proteomes" id="UP001501353">
    <property type="component" value="Unassembled WGS sequence"/>
</dbReference>
<keyword evidence="1" id="KW-0472">Membrane</keyword>
<evidence type="ECO:0000313" key="3">
    <source>
        <dbReference type="Proteomes" id="UP001501353"/>
    </source>
</evidence>
<organism evidence="2 3">
    <name type="scientific">Actimicrobium antarcticum</name>
    <dbReference type="NCBI Taxonomy" id="1051899"/>
    <lineage>
        <taxon>Bacteria</taxon>
        <taxon>Pseudomonadati</taxon>
        <taxon>Pseudomonadota</taxon>
        <taxon>Betaproteobacteria</taxon>
        <taxon>Burkholderiales</taxon>
        <taxon>Oxalobacteraceae</taxon>
        <taxon>Actimicrobium</taxon>
    </lineage>
</organism>
<gene>
    <name evidence="2" type="ORF">GCM10022212_13310</name>
</gene>
<dbReference type="PANTHER" id="PTHR37314:SF4">
    <property type="entry name" value="UPF0700 TRANSMEMBRANE PROTEIN YOAK"/>
    <property type="match status" value="1"/>
</dbReference>
<proteinExistence type="predicted"/>
<keyword evidence="1" id="KW-0812">Transmembrane</keyword>
<name>A0ABP7SZH3_9BURK</name>
<comment type="caution">
    <text evidence="2">The sequence shown here is derived from an EMBL/GenBank/DDBJ whole genome shotgun (WGS) entry which is preliminary data.</text>
</comment>
<feature type="transmembrane region" description="Helical" evidence="1">
    <location>
        <begin position="53"/>
        <end position="71"/>
    </location>
</feature>
<dbReference type="InterPro" id="IPR010699">
    <property type="entry name" value="DUF1275"/>
</dbReference>